<dbReference type="SUPFAM" id="SSF53167">
    <property type="entry name" value="Purine and uridine phosphorylases"/>
    <property type="match status" value="1"/>
</dbReference>
<dbReference type="NCBIfam" id="NF006142">
    <property type="entry name" value="PRK08292.1"/>
    <property type="match status" value="1"/>
</dbReference>
<name>A0A7S0WJ99_9CHLO</name>
<dbReference type="Pfam" id="PF01048">
    <property type="entry name" value="PNP_UDP_1"/>
    <property type="match status" value="1"/>
</dbReference>
<gene>
    <name evidence="4" type="ORF">CLEI1391_LOCUS3487</name>
</gene>
<dbReference type="GO" id="GO:0009116">
    <property type="term" value="P:nucleoside metabolic process"/>
    <property type="evidence" value="ECO:0007669"/>
    <property type="project" value="InterPro"/>
</dbReference>
<dbReference type="InterPro" id="IPR035994">
    <property type="entry name" value="Nucleoside_phosphorylase_sf"/>
</dbReference>
<dbReference type="InterPro" id="IPR018953">
    <property type="entry name" value="AMP_nucleoside_Pase_N"/>
</dbReference>
<dbReference type="InterPro" id="IPR037109">
    <property type="entry name" value="AMP_N_sf"/>
</dbReference>
<dbReference type="PANTHER" id="PTHR43691:SF6">
    <property type="entry name" value="AMP NUCLEOSIDASE"/>
    <property type="match status" value="1"/>
</dbReference>
<dbReference type="CDD" id="cd17762">
    <property type="entry name" value="AMN"/>
    <property type="match status" value="1"/>
</dbReference>
<dbReference type="GO" id="GO:0044209">
    <property type="term" value="P:AMP salvage"/>
    <property type="evidence" value="ECO:0007669"/>
    <property type="project" value="InterPro"/>
</dbReference>
<evidence type="ECO:0008006" key="5">
    <source>
        <dbReference type="Google" id="ProtNLM"/>
    </source>
</evidence>
<proteinExistence type="inferred from homology"/>
<feature type="domain" description="Nucleoside phosphorylase" evidence="2">
    <location>
        <begin position="340"/>
        <end position="509"/>
    </location>
</feature>
<dbReference type="Pfam" id="PF10423">
    <property type="entry name" value="AMNp_N"/>
    <property type="match status" value="1"/>
</dbReference>
<dbReference type="Gene3D" id="3.30.1730.10">
    <property type="entry name" value="AMP nucleoside phosphorylase, N-terminal domain"/>
    <property type="match status" value="1"/>
</dbReference>
<dbReference type="PANTHER" id="PTHR43691">
    <property type="entry name" value="URIDINE PHOSPHORYLASE"/>
    <property type="match status" value="1"/>
</dbReference>
<organism evidence="4">
    <name type="scientific">Chlamydomonas leiostraca</name>
    <dbReference type="NCBI Taxonomy" id="1034604"/>
    <lineage>
        <taxon>Eukaryota</taxon>
        <taxon>Viridiplantae</taxon>
        <taxon>Chlorophyta</taxon>
        <taxon>core chlorophytes</taxon>
        <taxon>Chlorophyceae</taxon>
        <taxon>CS clade</taxon>
        <taxon>Chlamydomonadales</taxon>
        <taxon>Chlamydomonadaceae</taxon>
        <taxon>Chlamydomonas</taxon>
    </lineage>
</organism>
<dbReference type="NCBIfam" id="TIGR01717">
    <property type="entry name" value="AMP-nucleosdse"/>
    <property type="match status" value="1"/>
</dbReference>
<sequence>MGDEHGARRSPFHTQAQRAKTPPAVDVANGPVEKKQRINDDLGGAMLLHSPSFRHKHVHYKLPEEWLTHLATKYKISKAKVFTNGQEAMDYAELLYSQSCDVIRDCLRRFAGGEPTVYEATRTACYPMVACYVDIRDMDRCRGHYAAYGVVKEPGYYTNTLTRPDVMGDYYAQQLSILVERYQICLVVGASDAQIPLPFVMDTASAPHDISSRRAFELHENFCFPDLSKINDDLPNGCSQVPPNSPKPLCLFSAERTDLGLQRLAHYCGTHPKYFQGFVLLTNYQRYVEEFIAWGQATVLSHGSGYTKLVGPRDTVLADAAVGQVLSPDNITSLPQMPAYHVVRKDGLGITLVNIGVGPSNAKTLTDHLAVLRPHCWLMLGHCAGLRVSQNLGDYVLAHAYVREDHVMDQDLPLWIPLPPIAEVQTALEAAVGTVLRDVDIKSAMRTGTLVTTDNRDWELRAEELKQRFIQSRAIAVDMESATIAANGFRFRVPYGTLLCVSDKPIHGELKLQGMANEFYRQRTNEHLQIGLEAVRLLREQGVGRLQSRKLRGFDEPPFR</sequence>
<evidence type="ECO:0000313" key="4">
    <source>
        <dbReference type="EMBL" id="CAD8669241.1"/>
    </source>
</evidence>
<dbReference type="Gene3D" id="3.40.50.1580">
    <property type="entry name" value="Nucleoside phosphorylase domain"/>
    <property type="match status" value="1"/>
</dbReference>
<dbReference type="EMBL" id="HBFB01006249">
    <property type="protein sequence ID" value="CAD8669241.1"/>
    <property type="molecule type" value="Transcribed_RNA"/>
</dbReference>
<dbReference type="InterPro" id="IPR047039">
    <property type="entry name" value="AMN_phosphorylase"/>
</dbReference>
<feature type="domain" description="AMP nucleoside phosphorylase N-terminal" evidence="3">
    <location>
        <begin position="87"/>
        <end position="244"/>
    </location>
</feature>
<reference evidence="4" key="1">
    <citation type="submission" date="2021-01" db="EMBL/GenBank/DDBJ databases">
        <authorList>
            <person name="Corre E."/>
            <person name="Pelletier E."/>
            <person name="Niang G."/>
            <person name="Scheremetjew M."/>
            <person name="Finn R."/>
            <person name="Kale V."/>
            <person name="Holt S."/>
            <person name="Cochrane G."/>
            <person name="Meng A."/>
            <person name="Brown T."/>
            <person name="Cohen L."/>
        </authorList>
    </citation>
    <scope>NUCLEOTIDE SEQUENCE</scope>
    <source>
        <strain evidence="4">SAG 11-49</strain>
    </source>
</reference>
<evidence type="ECO:0000259" key="3">
    <source>
        <dbReference type="Pfam" id="PF10423"/>
    </source>
</evidence>
<dbReference type="InterPro" id="IPR000845">
    <property type="entry name" value="Nucleoside_phosphorylase_d"/>
</dbReference>
<feature type="region of interest" description="Disordered" evidence="1">
    <location>
        <begin position="1"/>
        <end position="33"/>
    </location>
</feature>
<dbReference type="GO" id="GO:0005829">
    <property type="term" value="C:cytosol"/>
    <property type="evidence" value="ECO:0007669"/>
    <property type="project" value="TreeGrafter"/>
</dbReference>
<evidence type="ECO:0000256" key="1">
    <source>
        <dbReference type="SAM" id="MobiDB-lite"/>
    </source>
</evidence>
<evidence type="ECO:0000259" key="2">
    <source>
        <dbReference type="Pfam" id="PF01048"/>
    </source>
</evidence>
<protein>
    <recommendedName>
        <fullName evidence="5">AMP nucleosidase</fullName>
    </recommendedName>
</protein>
<dbReference type="AlphaFoldDB" id="A0A7S0WJ99"/>
<dbReference type="GO" id="GO:0008714">
    <property type="term" value="F:AMP nucleosidase activity"/>
    <property type="evidence" value="ECO:0007669"/>
    <property type="project" value="InterPro"/>
</dbReference>
<dbReference type="HAMAP" id="MF_01932">
    <property type="entry name" value="AMP_nucleosidase"/>
    <property type="match status" value="1"/>
</dbReference>
<accession>A0A7S0WJ99</accession>
<dbReference type="InterPro" id="IPR011271">
    <property type="entry name" value="AMP_nucleosidase"/>
</dbReference>